<dbReference type="InterPro" id="IPR020918">
    <property type="entry name" value="Peptide_chain-rel_aRF1"/>
</dbReference>
<dbReference type="SMART" id="SM01194">
    <property type="entry name" value="eRF1_1"/>
    <property type="match status" value="1"/>
</dbReference>
<comment type="similarity">
    <text evidence="3 9">Belongs to the eukaryotic release factor 1 family.</text>
</comment>
<comment type="subcellular location">
    <subcellularLocation>
        <location evidence="2 9">Cytoplasm</location>
    </subcellularLocation>
</comment>
<organism evidence="11 12">
    <name type="scientific">Marine Group III euryarchaeote CG-Epi5</name>
    <dbReference type="NCBI Taxonomy" id="1888999"/>
    <lineage>
        <taxon>Archaea</taxon>
        <taxon>Methanobacteriati</taxon>
        <taxon>Thermoplasmatota</taxon>
        <taxon>Thermoplasmata</taxon>
        <taxon>Candidatus Thermoprofundales</taxon>
    </lineage>
</organism>
<dbReference type="FunFam" id="3.30.420.60:FF:000003">
    <property type="entry name" value="Peptide chain release factor subunit 1"/>
    <property type="match status" value="1"/>
</dbReference>
<keyword evidence="6 9" id="KW-0963">Cytoplasm</keyword>
<feature type="domain" description="eRF1/Pelota-like N-terminal" evidence="10">
    <location>
        <begin position="1"/>
        <end position="135"/>
    </location>
</feature>
<comment type="caution">
    <text evidence="11">The sequence shown here is derived from an EMBL/GenBank/DDBJ whole genome shotgun (WGS) entry which is preliminary data.</text>
</comment>
<dbReference type="InterPro" id="IPR004403">
    <property type="entry name" value="Peptide_chain-rel_eRF1/aRF1"/>
</dbReference>
<evidence type="ECO:0000256" key="3">
    <source>
        <dbReference type="ARBA" id="ARBA00005326"/>
    </source>
</evidence>
<sequence length="372" mass="41598">MSSESLEKYEFKQSLERIKNYKGHATELVSLYIPPERKIYDVQSYLRNESSQSANIKSKSTRKNVSAAIESITSRLKLFKEVPENGLVFFVGHVSKGGNQTTMVQEVIVPPEQLPTFMYRCDSSFFLEPLEGLGEVKVQFGLIVIDRSEAALGMLRGANIKTLKHMYSQVPSKHGKGGQSKQRFERLIEEAAHEWYKKVAHSATECFLGNDIEGLLIGGPGATKDYFIKREYLNHELQKIIVDSFDTGYTDETGLREIVTRGANRLSEVQLVKEKNIMSGFMKEVLSTKGNLATYGYKQIEMALEMGAVDHLLISEGFEKMPNIEKGTVKRLGDIAQKSKATVTIISTDSEEGISLQKAFGGLAAMLRYPIS</sequence>
<comment type="subunit">
    <text evidence="4 9">Heterodimer of two subunits, one of which binds GTP.</text>
</comment>
<evidence type="ECO:0000259" key="10">
    <source>
        <dbReference type="SMART" id="SM01194"/>
    </source>
</evidence>
<evidence type="ECO:0000256" key="4">
    <source>
        <dbReference type="ARBA" id="ARBA00011520"/>
    </source>
</evidence>
<dbReference type="InterPro" id="IPR029064">
    <property type="entry name" value="Ribosomal_eL30-like_sf"/>
</dbReference>
<reference evidence="11 12" key="1">
    <citation type="submission" date="2016-08" db="EMBL/GenBank/DDBJ databases">
        <title>New Insights into Marine Group III Euryarchaeota, from dark to light.</title>
        <authorList>
            <person name="Haro-Moreno J.M."/>
            <person name="Rodriguez-Valera F."/>
            <person name="Lopez-Garcia P."/>
            <person name="Moreira D."/>
            <person name="Martin-Cuadrado A.B."/>
        </authorList>
    </citation>
    <scope>NUCLEOTIDE SEQUENCE [LARGE SCALE GENOMIC DNA]</scope>
    <source>
        <strain evidence="11">CG-Epi5</strain>
    </source>
</reference>
<evidence type="ECO:0000256" key="8">
    <source>
        <dbReference type="ARBA" id="ARBA00031168"/>
    </source>
</evidence>
<dbReference type="Pfam" id="PF03465">
    <property type="entry name" value="eRF1_3"/>
    <property type="match status" value="1"/>
</dbReference>
<dbReference type="InterPro" id="IPR005141">
    <property type="entry name" value="eRF1_2"/>
</dbReference>
<evidence type="ECO:0000256" key="9">
    <source>
        <dbReference type="HAMAP-Rule" id="MF_00424"/>
    </source>
</evidence>
<dbReference type="InterPro" id="IPR042226">
    <property type="entry name" value="eFR1_2_sf"/>
</dbReference>
<evidence type="ECO:0000256" key="7">
    <source>
        <dbReference type="ARBA" id="ARBA00022917"/>
    </source>
</evidence>
<evidence type="ECO:0000256" key="2">
    <source>
        <dbReference type="ARBA" id="ARBA00004496"/>
    </source>
</evidence>
<dbReference type="AlphaFoldDB" id="A0A1J5U0B2"/>
<accession>A0A1J5U0B2</accession>
<evidence type="ECO:0000313" key="12">
    <source>
        <dbReference type="Proteomes" id="UP000183686"/>
    </source>
</evidence>
<keyword evidence="7 9" id="KW-0648">Protein biosynthesis</keyword>
<dbReference type="EMBL" id="MIYW01000020">
    <property type="protein sequence ID" value="OIR21944.1"/>
    <property type="molecule type" value="Genomic_DNA"/>
</dbReference>
<dbReference type="Gene3D" id="3.30.960.10">
    <property type="entry name" value="eRF1 domain 1"/>
    <property type="match status" value="1"/>
</dbReference>
<dbReference type="InterPro" id="IPR024049">
    <property type="entry name" value="eRF1_1_sf"/>
</dbReference>
<evidence type="ECO:0000256" key="1">
    <source>
        <dbReference type="ARBA" id="ARBA00002832"/>
    </source>
</evidence>
<dbReference type="Gene3D" id="3.30.1330.30">
    <property type="match status" value="1"/>
</dbReference>
<dbReference type="NCBIfam" id="TIGR03676">
    <property type="entry name" value="aRF1_eRF1"/>
    <property type="match status" value="1"/>
</dbReference>
<evidence type="ECO:0000256" key="6">
    <source>
        <dbReference type="ARBA" id="ARBA00022490"/>
    </source>
</evidence>
<dbReference type="InterPro" id="IPR005142">
    <property type="entry name" value="eRF1_3"/>
</dbReference>
<dbReference type="GO" id="GO:0005737">
    <property type="term" value="C:cytoplasm"/>
    <property type="evidence" value="ECO:0007669"/>
    <property type="project" value="UniProtKB-SubCell"/>
</dbReference>
<evidence type="ECO:0000256" key="5">
    <source>
        <dbReference type="ARBA" id="ARBA00019723"/>
    </source>
</evidence>
<dbReference type="Pfam" id="PF03463">
    <property type="entry name" value="eRF1_1"/>
    <property type="match status" value="1"/>
</dbReference>
<evidence type="ECO:0000313" key="11">
    <source>
        <dbReference type="EMBL" id="OIR21944.1"/>
    </source>
</evidence>
<dbReference type="Gene3D" id="3.30.420.60">
    <property type="entry name" value="eRF1 domain 2"/>
    <property type="match status" value="1"/>
</dbReference>
<dbReference type="Proteomes" id="UP000183686">
    <property type="component" value="Unassembled WGS sequence"/>
</dbReference>
<comment type="function">
    <text evidence="1 9">Directs the termination of nascent peptide synthesis (translation) in response to the termination codons UAA, UAG and UGA.</text>
</comment>
<dbReference type="FunFam" id="3.30.960.10:FF:000003">
    <property type="entry name" value="Peptide chain release factor subunit 1"/>
    <property type="match status" value="1"/>
</dbReference>
<protein>
    <recommendedName>
        <fullName evidence="5 9">Peptide chain release factor subunit 1</fullName>
    </recommendedName>
    <alternativeName>
        <fullName evidence="8 9">Translation termination factor aRF1</fullName>
    </alternativeName>
</protein>
<dbReference type="GO" id="GO:0016149">
    <property type="term" value="F:translation release factor activity, codon specific"/>
    <property type="evidence" value="ECO:0007669"/>
    <property type="project" value="UniProtKB-UniRule"/>
</dbReference>
<gene>
    <name evidence="9" type="primary">prf1</name>
    <name evidence="11" type="ORF">BEU02_00870</name>
</gene>
<dbReference type="PANTHER" id="PTHR10113">
    <property type="entry name" value="PEPTIDE CHAIN RELEASE FACTOR SUBUNIT 1"/>
    <property type="match status" value="1"/>
</dbReference>
<dbReference type="Pfam" id="PF03464">
    <property type="entry name" value="eRF1_2"/>
    <property type="match status" value="1"/>
</dbReference>
<proteinExistence type="inferred from homology"/>
<dbReference type="HAMAP" id="MF_00424">
    <property type="entry name" value="Rel_fact_arch_1"/>
    <property type="match status" value="1"/>
</dbReference>
<dbReference type="SUPFAM" id="SSF55315">
    <property type="entry name" value="L30e-like"/>
    <property type="match status" value="1"/>
</dbReference>
<dbReference type="SUPFAM" id="SSF53137">
    <property type="entry name" value="Translational machinery components"/>
    <property type="match status" value="1"/>
</dbReference>
<name>A0A1J5U0B2_9ARCH</name>
<dbReference type="SUPFAM" id="SSF55481">
    <property type="entry name" value="N-terminal domain of eukaryotic peptide chain release factor subunit 1, ERF1"/>
    <property type="match status" value="1"/>
</dbReference>
<dbReference type="InterPro" id="IPR005140">
    <property type="entry name" value="eRF1_Pelota-like_N"/>
</dbReference>